<dbReference type="Proteomes" id="UP000215539">
    <property type="component" value="Chromosome 1"/>
</dbReference>
<protein>
    <recommendedName>
        <fullName evidence="5">DUF4299 domain-containing protein</fullName>
    </recommendedName>
</protein>
<evidence type="ECO:0000313" key="2">
    <source>
        <dbReference type="EMBL" id="SNV14790.1"/>
    </source>
</evidence>
<dbReference type="EMBL" id="LT906449">
    <property type="protein sequence ID" value="SNV14790.1"/>
    <property type="molecule type" value="Genomic_DNA"/>
</dbReference>
<reference evidence="2 4" key="2">
    <citation type="submission" date="2017-06" db="EMBL/GenBank/DDBJ databases">
        <authorList>
            <consortium name="Pathogen Informatics"/>
        </authorList>
    </citation>
    <scope>NUCLEOTIDE SEQUENCE [LARGE SCALE GENOMIC DNA]</scope>
    <source>
        <strain evidence="2 4">NCTC12947</strain>
    </source>
</reference>
<dbReference type="AlphaFoldDB" id="A0AAX2H0A9"/>
<dbReference type="KEGG" id="chg:AXF12_11150"/>
<dbReference type="Proteomes" id="UP000065822">
    <property type="component" value="Chromosome"/>
</dbReference>
<sequence length="297" mass="34136">MSRTFYIKNTKAPKVMSPNELLALQPKDFVQYSLREDNEDYDAIMAAPISEYGVMLMGRDEHSGRGFEVAYDSKTKQYDVRVFTPSTLSDWDSALLFIKNLGQHLGSQVVDEEEVTYAPEAIDYDYRNDIAFGLQHYQENSGFIFGCYRPLCIDGAVREALLAAEDKVQFFSDWVVEQQNLDAFVATPMFYQDRKSKAIYGAYAITEGVPTVLPYEYPPFIDPTRWDIKEEDIDKWELTMVVINGDENDPEAYEVIASINYRDFLAHLPEDSYEVLDGHYMVATLTREVMKELSNEV</sequence>
<keyword evidence="3" id="KW-1185">Reference proteome</keyword>
<gene>
    <name evidence="1" type="ORF">AXF12_11150</name>
    <name evidence="2" type="ORF">SAMEA44541418_01917</name>
</gene>
<evidence type="ECO:0000313" key="3">
    <source>
        <dbReference type="Proteomes" id="UP000065822"/>
    </source>
</evidence>
<dbReference type="Pfam" id="PF14132">
    <property type="entry name" value="DUF4299"/>
    <property type="match status" value="1"/>
</dbReference>
<dbReference type="InterPro" id="IPR025387">
    <property type="entry name" value="DUF4299"/>
</dbReference>
<dbReference type="RefSeq" id="WP_066431247.1">
    <property type="nucleotide sequence ID" value="NZ_CP014227.1"/>
</dbReference>
<evidence type="ECO:0008006" key="5">
    <source>
        <dbReference type="Google" id="ProtNLM"/>
    </source>
</evidence>
<organism evidence="2 4">
    <name type="scientific">Capnocytophaga haemolytica</name>
    <dbReference type="NCBI Taxonomy" id="45243"/>
    <lineage>
        <taxon>Bacteria</taxon>
        <taxon>Pseudomonadati</taxon>
        <taxon>Bacteroidota</taxon>
        <taxon>Flavobacteriia</taxon>
        <taxon>Flavobacteriales</taxon>
        <taxon>Flavobacteriaceae</taxon>
        <taxon>Capnocytophaga</taxon>
    </lineage>
</organism>
<name>A0AAX2H0A9_9FLAO</name>
<proteinExistence type="predicted"/>
<dbReference type="EMBL" id="CP014227">
    <property type="protein sequence ID" value="AMD86013.1"/>
    <property type="molecule type" value="Genomic_DNA"/>
</dbReference>
<accession>A0AAX2H0A9</accession>
<reference evidence="1 3" key="1">
    <citation type="submission" date="2016-02" db="EMBL/GenBank/DDBJ databases">
        <authorList>
            <person name="Holder M.E."/>
            <person name="Ajami N.J."/>
            <person name="Petrosino J.F."/>
        </authorList>
    </citation>
    <scope>NUCLEOTIDE SEQUENCE [LARGE SCALE GENOMIC DNA]</scope>
    <source>
        <strain evidence="1 3">CCUG 32990</strain>
    </source>
</reference>
<evidence type="ECO:0000313" key="1">
    <source>
        <dbReference type="EMBL" id="AMD86013.1"/>
    </source>
</evidence>
<evidence type="ECO:0000313" key="4">
    <source>
        <dbReference type="Proteomes" id="UP000215539"/>
    </source>
</evidence>